<sequence>LALCLCLHGSSSPCFLGETLSTPPNTQRKITRESERGRKIRRKEARSQPDTRHLSPFVRSRARIKLTHAWRGAKPRSTATGRS</sequence>
<feature type="non-terminal residue" evidence="2">
    <location>
        <position position="1"/>
    </location>
</feature>
<accession>A0A061R3J7</accession>
<gene>
    <name evidence="2" type="ORF">TSPGSL018_13403</name>
</gene>
<organism evidence="2">
    <name type="scientific">Tetraselmis sp. GSL018</name>
    <dbReference type="NCBI Taxonomy" id="582737"/>
    <lineage>
        <taxon>Eukaryota</taxon>
        <taxon>Viridiplantae</taxon>
        <taxon>Chlorophyta</taxon>
        <taxon>core chlorophytes</taxon>
        <taxon>Chlorodendrophyceae</taxon>
        <taxon>Chlorodendrales</taxon>
        <taxon>Chlorodendraceae</taxon>
        <taxon>Tetraselmis</taxon>
    </lineage>
</organism>
<evidence type="ECO:0000313" key="2">
    <source>
        <dbReference type="EMBL" id="JAC66543.1"/>
    </source>
</evidence>
<reference evidence="2" key="1">
    <citation type="submission" date="2014-05" db="EMBL/GenBank/DDBJ databases">
        <title>The transcriptome of the halophilic microalga Tetraselmis sp. GSL018 isolated from the Great Salt Lake, Utah.</title>
        <authorList>
            <person name="Jinkerson R.E."/>
            <person name="D'Adamo S."/>
            <person name="Posewitz M.C."/>
        </authorList>
    </citation>
    <scope>NUCLEOTIDE SEQUENCE</scope>
    <source>
        <strain evidence="2">GSL018</strain>
    </source>
</reference>
<protein>
    <submittedName>
        <fullName evidence="2">Uncharacterized protein</fullName>
    </submittedName>
</protein>
<dbReference type="AlphaFoldDB" id="A0A061R3J7"/>
<name>A0A061R3J7_9CHLO</name>
<evidence type="ECO:0000256" key="1">
    <source>
        <dbReference type="SAM" id="MobiDB-lite"/>
    </source>
</evidence>
<feature type="compositionally biased region" description="Polar residues" evidence="1">
    <location>
        <begin position="19"/>
        <end position="28"/>
    </location>
</feature>
<feature type="region of interest" description="Disordered" evidence="1">
    <location>
        <begin position="19"/>
        <end position="58"/>
    </location>
</feature>
<dbReference type="EMBL" id="GBEZ01020094">
    <property type="protein sequence ID" value="JAC66543.1"/>
    <property type="molecule type" value="Transcribed_RNA"/>
</dbReference>
<proteinExistence type="predicted"/>